<dbReference type="Proteomes" id="UP000002654">
    <property type="component" value="Chromosome"/>
</dbReference>
<dbReference type="HOGENOM" id="CLU_1227697_0_0_2"/>
<keyword evidence="7" id="KW-1185">Reference proteome</keyword>
<feature type="domain" description="Methyltransferase small" evidence="5">
    <location>
        <begin position="72"/>
        <end position="208"/>
    </location>
</feature>
<dbReference type="GO" id="GO:0003676">
    <property type="term" value="F:nucleic acid binding"/>
    <property type="evidence" value="ECO:0007669"/>
    <property type="project" value="InterPro"/>
</dbReference>
<dbReference type="AlphaFoldDB" id="G4RN71"/>
<dbReference type="CDD" id="cd02440">
    <property type="entry name" value="AdoMet_MTases"/>
    <property type="match status" value="1"/>
</dbReference>
<dbReference type="KEGG" id="ttn:TTX_0340"/>
<evidence type="ECO:0000313" key="6">
    <source>
        <dbReference type="EMBL" id="CCC81015.1"/>
    </source>
</evidence>
<dbReference type="InterPro" id="IPR002052">
    <property type="entry name" value="DNA_methylase_N6_adenine_CS"/>
</dbReference>
<evidence type="ECO:0000256" key="2">
    <source>
        <dbReference type="ARBA" id="ARBA00022603"/>
    </source>
</evidence>
<organism evidence="6 7">
    <name type="scientific">Thermoproteus tenax (strain ATCC 35583 / DSM 2078 / JCM 9277 / NBRC 100435 / Kra 1)</name>
    <dbReference type="NCBI Taxonomy" id="768679"/>
    <lineage>
        <taxon>Archaea</taxon>
        <taxon>Thermoproteota</taxon>
        <taxon>Thermoprotei</taxon>
        <taxon>Thermoproteales</taxon>
        <taxon>Thermoproteaceae</taxon>
        <taxon>Thermoproteus</taxon>
    </lineage>
</organism>
<comment type="similarity">
    <text evidence="1">Belongs to the eukaryotic/archaeal PrmC-related family.</text>
</comment>
<dbReference type="InterPro" id="IPR007848">
    <property type="entry name" value="Small_mtfrase_dom"/>
</dbReference>
<dbReference type="InterPro" id="IPR052190">
    <property type="entry name" value="Euk-Arch_PrmC-MTase"/>
</dbReference>
<keyword evidence="3" id="KW-0808">Transferase</keyword>
<dbReference type="PROSITE" id="PS00092">
    <property type="entry name" value="N6_MTASE"/>
    <property type="match status" value="1"/>
</dbReference>
<dbReference type="GO" id="GO:0008276">
    <property type="term" value="F:protein methyltransferase activity"/>
    <property type="evidence" value="ECO:0007669"/>
    <property type="project" value="TreeGrafter"/>
</dbReference>
<dbReference type="OrthoDB" id="27149at2157"/>
<dbReference type="Pfam" id="PF05175">
    <property type="entry name" value="MTS"/>
    <property type="match status" value="1"/>
</dbReference>
<protein>
    <submittedName>
        <fullName evidence="6">Methylase of polypeptide chain release factor</fullName>
    </submittedName>
</protein>
<dbReference type="GO" id="GO:0008757">
    <property type="term" value="F:S-adenosylmethionine-dependent methyltransferase activity"/>
    <property type="evidence" value="ECO:0007669"/>
    <property type="project" value="TreeGrafter"/>
</dbReference>
<name>G4RN71_THETK</name>
<dbReference type="Gene3D" id="3.40.50.150">
    <property type="entry name" value="Vaccinia Virus protein VP39"/>
    <property type="match status" value="1"/>
</dbReference>
<keyword evidence="4" id="KW-0949">S-adenosyl-L-methionine</keyword>
<evidence type="ECO:0000256" key="3">
    <source>
        <dbReference type="ARBA" id="ARBA00022679"/>
    </source>
</evidence>
<dbReference type="GO" id="GO:0035657">
    <property type="term" value="C:eRF1 methyltransferase complex"/>
    <property type="evidence" value="ECO:0007669"/>
    <property type="project" value="TreeGrafter"/>
</dbReference>
<gene>
    <name evidence="6" type="ordered locus">TTX_0340</name>
</gene>
<keyword evidence="2 6" id="KW-0489">Methyltransferase</keyword>
<accession>G4RN71</accession>
<dbReference type="STRING" id="768679.TTX_0340"/>
<dbReference type="InterPro" id="IPR029063">
    <property type="entry name" value="SAM-dependent_MTases_sf"/>
</dbReference>
<evidence type="ECO:0000256" key="4">
    <source>
        <dbReference type="ARBA" id="ARBA00022691"/>
    </source>
</evidence>
<evidence type="ECO:0000256" key="1">
    <source>
        <dbReference type="ARBA" id="ARBA00006149"/>
    </source>
</evidence>
<dbReference type="PATRIC" id="fig|768679.9.peg.358"/>
<dbReference type="eggNOG" id="arCOG00109">
    <property type="taxonomic scope" value="Archaea"/>
</dbReference>
<dbReference type="SUPFAM" id="SSF53335">
    <property type="entry name" value="S-adenosyl-L-methionine-dependent methyltransferases"/>
    <property type="match status" value="1"/>
</dbReference>
<evidence type="ECO:0000313" key="7">
    <source>
        <dbReference type="Proteomes" id="UP000002654"/>
    </source>
</evidence>
<reference evidence="6 7" key="1">
    <citation type="journal article" date="2011" name="PLoS ONE">
        <title>The complete genome sequence of Thermoproteus tenax: a physiologically versatile member of the Crenarchaeota.</title>
        <authorList>
            <person name="Siebers B."/>
            <person name="Zaparty M."/>
            <person name="Raddatz G."/>
            <person name="Tjaden B."/>
            <person name="Albers S.V."/>
            <person name="Bell S.D."/>
            <person name="Blombach F."/>
            <person name="Kletzin A."/>
            <person name="Kyrpides N."/>
            <person name="Lanz C."/>
            <person name="Plagens A."/>
            <person name="Rampp M."/>
            <person name="Rosinus A."/>
            <person name="von Jan M."/>
            <person name="Makarova K.S."/>
            <person name="Klenk H.P."/>
            <person name="Schuster S.C."/>
            <person name="Hensel R."/>
        </authorList>
    </citation>
    <scope>NUCLEOTIDE SEQUENCE [LARGE SCALE GENOMIC DNA]</scope>
    <source>
        <strain evidence="7">ATCC 35583 / DSM 2078 / JCM 9277 / NBRC 100435 / Kra 1</strain>
    </source>
</reference>
<dbReference type="PANTHER" id="PTHR45875">
    <property type="entry name" value="METHYLTRANSFERASE N6AMT1"/>
    <property type="match status" value="1"/>
</dbReference>
<sequence>MSGRGHKRGWSRPDLRPAASDIKAAADRRVLRAEVARAALRILHAALPARVYRFKGMALYVPRGVFNPVFAVSTALVISRIEARGRAADLGTGSGAIAIALAKSPGVESVCAYDVSPLALAAAKINAEINGVAHKVAICPTREALLASAPYDVVAANPPYLPLDPRGEEDRSWCAGRRLEVLREIAAQAARVLRPGGVFYVTASTLTGVGQAAEILARHGLAPRVKACAATPLDRICLIEARKT</sequence>
<dbReference type="PaxDb" id="768679-TTX_0340"/>
<evidence type="ECO:0000259" key="5">
    <source>
        <dbReference type="Pfam" id="PF05175"/>
    </source>
</evidence>
<dbReference type="GO" id="GO:0032259">
    <property type="term" value="P:methylation"/>
    <property type="evidence" value="ECO:0007669"/>
    <property type="project" value="UniProtKB-KW"/>
</dbReference>
<proteinExistence type="inferred from homology"/>
<dbReference type="PANTHER" id="PTHR45875:SF1">
    <property type="entry name" value="METHYLTRANSFERASE N6AMT1"/>
    <property type="match status" value="1"/>
</dbReference>
<dbReference type="EMBL" id="FN869859">
    <property type="protein sequence ID" value="CCC81015.1"/>
    <property type="molecule type" value="Genomic_DNA"/>
</dbReference>